<dbReference type="PANTHER" id="PTHR43542:SF1">
    <property type="entry name" value="METHYLTRANSFERASE"/>
    <property type="match status" value="1"/>
</dbReference>
<dbReference type="GO" id="GO:0008168">
    <property type="term" value="F:methyltransferase activity"/>
    <property type="evidence" value="ECO:0007669"/>
    <property type="project" value="UniProtKB-KW"/>
</dbReference>
<dbReference type="Gene3D" id="3.40.50.150">
    <property type="entry name" value="Vaccinia Virus protein VP39"/>
    <property type="match status" value="1"/>
</dbReference>
<reference evidence="3 4" key="1">
    <citation type="submission" date="2018-05" db="EMBL/GenBank/DDBJ databases">
        <title>Novel Campyloabacter and Helicobacter Species and Strains.</title>
        <authorList>
            <person name="Mannion A.J."/>
            <person name="Shen Z."/>
            <person name="Fox J.G."/>
        </authorList>
    </citation>
    <scope>NUCLEOTIDE SEQUENCE [LARGE SCALE GENOMIC DNA]</scope>
    <source>
        <strain evidence="4">MIT17-670</strain>
    </source>
</reference>
<dbReference type="PIRSF" id="PIRSF004553">
    <property type="entry name" value="CHP00095"/>
    <property type="match status" value="1"/>
</dbReference>
<keyword evidence="2 3" id="KW-0808">Transferase</keyword>
<sequence>MNKDFTYVKDFLSNQKNILKSNHQANKNHLIQPKIYAYIESGLYKGKKLLLPSFEKTRSTKSIVKACVFNVIRQNLKNKIFIEAFGGSALMAAEALSNYALKSYAIELDKNAYKIAMQNSKIDNNLSVIHGDTFEILPSLVEKLTKENIPMILYLDPPFNIRKGFEEIYKRIYNLLISLNRKNIEKIIFEHNSQVIIPENIEEFSKIKFKKFGSTALSFYENTLEI</sequence>
<dbReference type="EMBL" id="NXMA01000020">
    <property type="protein sequence ID" value="TKX29542.1"/>
    <property type="molecule type" value="Genomic_DNA"/>
</dbReference>
<comment type="caution">
    <text evidence="3">The sequence shown here is derived from an EMBL/GenBank/DDBJ whole genome shotgun (WGS) entry which is preliminary data.</text>
</comment>
<keyword evidence="1 3" id="KW-0489">Methyltransferase</keyword>
<name>A0A4V6DVU5_9BACT</name>
<dbReference type="SUPFAM" id="SSF53335">
    <property type="entry name" value="S-adenosyl-L-methionine-dependent methyltransferases"/>
    <property type="match status" value="1"/>
</dbReference>
<dbReference type="RefSeq" id="WP_137622923.1">
    <property type="nucleotide sequence ID" value="NZ_NXMA01000020.1"/>
</dbReference>
<dbReference type="AlphaFoldDB" id="A0A4V6DVU5"/>
<dbReference type="CDD" id="cd02440">
    <property type="entry name" value="AdoMet_MTases"/>
    <property type="match status" value="1"/>
</dbReference>
<proteinExistence type="predicted"/>
<dbReference type="Proteomes" id="UP000310353">
    <property type="component" value="Unassembled WGS sequence"/>
</dbReference>
<dbReference type="OrthoDB" id="9803017at2"/>
<dbReference type="InterPro" id="IPR029063">
    <property type="entry name" value="SAM-dependent_MTases_sf"/>
</dbReference>
<dbReference type="GO" id="GO:0031167">
    <property type="term" value="P:rRNA methylation"/>
    <property type="evidence" value="ECO:0007669"/>
    <property type="project" value="InterPro"/>
</dbReference>
<evidence type="ECO:0000313" key="4">
    <source>
        <dbReference type="Proteomes" id="UP000310353"/>
    </source>
</evidence>
<dbReference type="PANTHER" id="PTHR43542">
    <property type="entry name" value="METHYLTRANSFERASE"/>
    <property type="match status" value="1"/>
</dbReference>
<accession>A0A4V6DVU5</accession>
<evidence type="ECO:0000256" key="1">
    <source>
        <dbReference type="ARBA" id="ARBA00022603"/>
    </source>
</evidence>
<gene>
    <name evidence="3" type="ORF">CQA76_08305</name>
</gene>
<keyword evidence="4" id="KW-1185">Reference proteome</keyword>
<organism evidence="3 4">
    <name type="scientific">Campylobacter aviculae</name>
    <dbReference type="NCBI Taxonomy" id="2510190"/>
    <lineage>
        <taxon>Bacteria</taxon>
        <taxon>Pseudomonadati</taxon>
        <taxon>Campylobacterota</taxon>
        <taxon>Epsilonproteobacteria</taxon>
        <taxon>Campylobacterales</taxon>
        <taxon>Campylobacteraceae</taxon>
        <taxon>Campylobacter</taxon>
    </lineage>
</organism>
<dbReference type="Pfam" id="PF03602">
    <property type="entry name" value="Cons_hypoth95"/>
    <property type="match status" value="1"/>
</dbReference>
<evidence type="ECO:0000313" key="3">
    <source>
        <dbReference type="EMBL" id="TKX29542.1"/>
    </source>
</evidence>
<evidence type="ECO:0000256" key="2">
    <source>
        <dbReference type="ARBA" id="ARBA00022679"/>
    </source>
</evidence>
<dbReference type="InterPro" id="IPR004398">
    <property type="entry name" value="RNA_MeTrfase_RsmD"/>
</dbReference>
<protein>
    <submittedName>
        <fullName evidence="3">16S rRNA (Guanine(966)-N(2))-methyltransferase RsmD</fullName>
    </submittedName>
</protein>